<feature type="domain" description="DRTGG" evidence="14">
    <location>
        <begin position="233"/>
        <end position="343"/>
    </location>
</feature>
<dbReference type="OrthoDB" id="9808984at2"/>
<evidence type="ECO:0000259" key="14">
    <source>
        <dbReference type="Pfam" id="PF07085"/>
    </source>
</evidence>
<comment type="similarity">
    <text evidence="3 12">In the C-terminal section; belongs to the phosphate acetyltransferase and butyryltransferase family.</text>
</comment>
<accession>A0A7Y0WTH6</accession>
<dbReference type="GO" id="GO:0006085">
    <property type="term" value="P:acetyl-CoA biosynthetic process"/>
    <property type="evidence" value="ECO:0007669"/>
    <property type="project" value="UniProtKB-UniPathway"/>
</dbReference>
<dbReference type="Pfam" id="PF07085">
    <property type="entry name" value="DRTGG"/>
    <property type="match status" value="1"/>
</dbReference>
<dbReference type="SUPFAM" id="SSF53659">
    <property type="entry name" value="Isocitrate/Isopropylmalate dehydrogenase-like"/>
    <property type="match status" value="1"/>
</dbReference>
<evidence type="ECO:0000256" key="12">
    <source>
        <dbReference type="PIRNR" id="PIRNR006107"/>
    </source>
</evidence>
<comment type="domain">
    <text evidence="12">The N-terminal region seems to be important for proper quaternary structure. The C-terminal region contains the substrate-binding site.</text>
</comment>
<dbReference type="GO" id="GO:0008959">
    <property type="term" value="F:phosphate acetyltransferase activity"/>
    <property type="evidence" value="ECO:0007669"/>
    <property type="project" value="UniProtKB-EC"/>
</dbReference>
<protein>
    <recommendedName>
        <fullName evidence="7 12">Phosphate acetyltransferase</fullName>
        <ecNumber evidence="6 12">2.3.1.8</ecNumber>
    </recommendedName>
    <alternativeName>
        <fullName evidence="11 12">Phosphotransacetylase</fullName>
    </alternativeName>
</protein>
<dbReference type="Pfam" id="PF01515">
    <property type="entry name" value="PTA_PTB"/>
    <property type="match status" value="1"/>
</dbReference>
<dbReference type="Proteomes" id="UP000567186">
    <property type="component" value="Unassembled WGS sequence"/>
</dbReference>
<reference evidence="15 16" key="1">
    <citation type="submission" date="2020-04" db="EMBL/GenBank/DDBJ databases">
        <title>Marinobacter oceani sp. nov., isolated from marine solar saltern.</title>
        <authorList>
            <person name="Chen X.-Y."/>
        </authorList>
    </citation>
    <scope>NUCLEOTIDE SEQUENCE [LARGE SCALE GENOMIC DNA]</scope>
    <source>
        <strain evidence="15 16">W62</strain>
    </source>
</reference>
<feature type="domain" description="Phosphate acetyl/butaryl transferase" evidence="13">
    <location>
        <begin position="390"/>
        <end position="705"/>
    </location>
</feature>
<dbReference type="NCBIfam" id="TIGR00651">
    <property type="entry name" value="pta"/>
    <property type="match status" value="1"/>
</dbReference>
<evidence type="ECO:0000256" key="10">
    <source>
        <dbReference type="ARBA" id="ARBA00023315"/>
    </source>
</evidence>
<keyword evidence="16" id="KW-1185">Reference proteome</keyword>
<dbReference type="FunFam" id="3.40.50.10750:FF:000001">
    <property type="entry name" value="Phosphate acetyltransferase"/>
    <property type="match status" value="1"/>
</dbReference>
<comment type="caution">
    <text evidence="15">The sequence shown here is derived from an EMBL/GenBank/DDBJ whole genome shotgun (WGS) entry which is preliminary data.</text>
</comment>
<evidence type="ECO:0000256" key="11">
    <source>
        <dbReference type="ARBA" id="ARBA00031108"/>
    </source>
</evidence>
<comment type="subunit">
    <text evidence="5">Homohexamer.</text>
</comment>
<dbReference type="Gene3D" id="3.40.1390.20">
    <property type="entry name" value="HprK N-terminal domain-like"/>
    <property type="match status" value="1"/>
</dbReference>
<dbReference type="PIRSF" id="PIRSF006107">
    <property type="entry name" value="PhpActrans_proteobac"/>
    <property type="match status" value="1"/>
</dbReference>
<dbReference type="SUPFAM" id="SSF75138">
    <property type="entry name" value="HprK N-terminal domain-like"/>
    <property type="match status" value="1"/>
</dbReference>
<dbReference type="InterPro" id="IPR002505">
    <property type="entry name" value="PTA_PTB"/>
</dbReference>
<keyword evidence="10 12" id="KW-0012">Acyltransferase</keyword>
<dbReference type="Pfam" id="PF13500">
    <property type="entry name" value="AAA_26"/>
    <property type="match status" value="1"/>
</dbReference>
<dbReference type="InterPro" id="IPR010766">
    <property type="entry name" value="DRTGG"/>
</dbReference>
<dbReference type="UniPathway" id="UPA00340">
    <property type="reaction ID" value="UER00459"/>
</dbReference>
<proteinExistence type="inferred from homology"/>
<dbReference type="CDD" id="cd03109">
    <property type="entry name" value="DTBS"/>
    <property type="match status" value="1"/>
</dbReference>
<comment type="function">
    <text evidence="12">Involved in acetate metabolism.</text>
</comment>
<dbReference type="Gene3D" id="3.40.50.10750">
    <property type="entry name" value="Isocitrate/Isopropylmalate dehydrogenase-like"/>
    <property type="match status" value="1"/>
</dbReference>
<evidence type="ECO:0000256" key="1">
    <source>
        <dbReference type="ARBA" id="ARBA00004496"/>
    </source>
</evidence>
<dbReference type="InterPro" id="IPR027417">
    <property type="entry name" value="P-loop_NTPase"/>
</dbReference>
<organism evidence="15 16">
    <name type="scientific">Marinobacter orientalis</name>
    <dbReference type="NCBI Taxonomy" id="1928859"/>
    <lineage>
        <taxon>Bacteria</taxon>
        <taxon>Pseudomonadati</taxon>
        <taxon>Pseudomonadota</taxon>
        <taxon>Gammaproteobacteria</taxon>
        <taxon>Pseudomonadales</taxon>
        <taxon>Marinobacteraceae</taxon>
        <taxon>Marinobacter</taxon>
    </lineage>
</organism>
<comment type="similarity">
    <text evidence="4 12">In the N-terminal section; belongs to the CobB/CobQ family.</text>
</comment>
<dbReference type="InterPro" id="IPR028979">
    <property type="entry name" value="Ser_kin/Pase_Hpr-like_N_sf"/>
</dbReference>
<evidence type="ECO:0000256" key="2">
    <source>
        <dbReference type="ARBA" id="ARBA00004989"/>
    </source>
</evidence>
<dbReference type="SUPFAM" id="SSF52540">
    <property type="entry name" value="P-loop containing nucleoside triphosphate hydrolases"/>
    <property type="match status" value="1"/>
</dbReference>
<dbReference type="InterPro" id="IPR050500">
    <property type="entry name" value="Phos_Acetyltrans/Butyryltrans"/>
</dbReference>
<evidence type="ECO:0000256" key="3">
    <source>
        <dbReference type="ARBA" id="ARBA00008756"/>
    </source>
</evidence>
<keyword evidence="8 12" id="KW-0963">Cytoplasm</keyword>
<comment type="pathway">
    <text evidence="2 12">Metabolic intermediate biosynthesis; acetyl-CoA biosynthesis; acetyl-CoA from acetate: step 2/2.</text>
</comment>
<evidence type="ECO:0000313" key="15">
    <source>
        <dbReference type="EMBL" id="NMT64872.1"/>
    </source>
</evidence>
<keyword evidence="9 12" id="KW-0808">Transferase</keyword>
<name>A0A7Y0WTH6_9GAMM</name>
<evidence type="ECO:0000256" key="9">
    <source>
        <dbReference type="ARBA" id="ARBA00022679"/>
    </source>
</evidence>
<dbReference type="InterPro" id="IPR016475">
    <property type="entry name" value="P-Actrans_bac"/>
</dbReference>
<evidence type="ECO:0000256" key="5">
    <source>
        <dbReference type="ARBA" id="ARBA00011643"/>
    </source>
</evidence>
<sequence length="717" mass="78339">MAKSLFIAPTALNSGLTSVCLGMLRALERVGVSVGFYKPFRQSVYDGEAHHNGGEDSSVAFVRARSHLEPPDPMSLKEAQNLLNTGKDNQLLETIVGEYQKVARTVDVVIIEGLVLDTKEAYIARLNMEVARNLGSEVVLVSTPGTTDPQSLDEELEFYARLFSSPSDPDVIGVVLNKVGEPERSEFTPWVNSRVPTETVDYDQACSVFRDGQYRLLAVIPWQPELMAPRVSDIVREMDSEVLHEGEMHTRRVQKVTVSARTIRNMIDTLKPGTLMVTPGDREDIMVTTAVAALNGVPLAGIMLTGGLMPDDRVIELCSRALETGLPVMRTKTNTYETAHRLASLSPAIPADDPDRIEKAMEAVATRIDAEWLREHLKVERQRGLSPPAFRYLLSERARAAGKRIVLPEGNEPRTVHAAIICHQRNLAHCIMLGDRNDIENVARSQGLELPDEMEIIDPAEVREHYVEPMVKLRKHKGLAPDMAKAMLEDNVVLGTMMVAEDKADGLVSGANHTTANTVRPALQLIKTHEHAKVVSSVFFMLLPQQVVVYGDCAINPDPDAEDLADIAIQSAGSAEAFGIEPVVAMISYSTGESGSGEDVDKVREATRIARERRPDLMIDGPLQYDAAAIESVARSKAPNSKVAGKATVFIFPDLNTGNTTYKAVQRSANVVSIGPMLQGLRKPVNDLSRGATVEDIVFTIALTAVQARQVEDAGLI</sequence>
<evidence type="ECO:0000256" key="8">
    <source>
        <dbReference type="ARBA" id="ARBA00022490"/>
    </source>
</evidence>
<evidence type="ECO:0000256" key="4">
    <source>
        <dbReference type="ARBA" id="ARBA00009786"/>
    </source>
</evidence>
<dbReference type="PANTHER" id="PTHR43356">
    <property type="entry name" value="PHOSPHATE ACETYLTRANSFERASE"/>
    <property type="match status" value="1"/>
</dbReference>
<dbReference type="RefSeq" id="WP_135955605.1">
    <property type="nucleotide sequence ID" value="NZ_JABCKY010000006.1"/>
</dbReference>
<dbReference type="EC" id="2.3.1.8" evidence="6 12"/>
<dbReference type="NCBIfam" id="NF007233">
    <property type="entry name" value="PRK09653.1"/>
    <property type="match status" value="1"/>
</dbReference>
<dbReference type="EMBL" id="JABCKY010000006">
    <property type="protein sequence ID" value="NMT64872.1"/>
    <property type="molecule type" value="Genomic_DNA"/>
</dbReference>
<dbReference type="InterPro" id="IPR042113">
    <property type="entry name" value="P_AcTrfase_dom1"/>
</dbReference>
<comment type="subcellular location">
    <subcellularLocation>
        <location evidence="1 12">Cytoplasm</location>
    </subcellularLocation>
</comment>
<dbReference type="InterPro" id="IPR004614">
    <property type="entry name" value="P_AcTrfase"/>
</dbReference>
<dbReference type="Gene3D" id="3.40.50.300">
    <property type="entry name" value="P-loop containing nucleotide triphosphate hydrolases"/>
    <property type="match status" value="1"/>
</dbReference>
<dbReference type="GO" id="GO:0005737">
    <property type="term" value="C:cytoplasm"/>
    <property type="evidence" value="ECO:0007669"/>
    <property type="project" value="UniProtKB-SubCell"/>
</dbReference>
<dbReference type="NCBIfam" id="NF004167">
    <property type="entry name" value="PRK05632.1"/>
    <property type="match status" value="1"/>
</dbReference>
<evidence type="ECO:0000256" key="6">
    <source>
        <dbReference type="ARBA" id="ARBA00012707"/>
    </source>
</evidence>
<dbReference type="AlphaFoldDB" id="A0A7Y0WTH6"/>
<evidence type="ECO:0000259" key="13">
    <source>
        <dbReference type="Pfam" id="PF01515"/>
    </source>
</evidence>
<evidence type="ECO:0000256" key="7">
    <source>
        <dbReference type="ARBA" id="ARBA00021528"/>
    </source>
</evidence>
<evidence type="ECO:0000313" key="16">
    <source>
        <dbReference type="Proteomes" id="UP000567186"/>
    </source>
</evidence>
<dbReference type="PANTHER" id="PTHR43356:SF3">
    <property type="entry name" value="PHOSPHATE ACETYLTRANSFERASE"/>
    <property type="match status" value="1"/>
</dbReference>
<dbReference type="Gene3D" id="3.40.50.10950">
    <property type="match status" value="1"/>
</dbReference>
<gene>
    <name evidence="15" type="primary">pta</name>
    <name evidence="15" type="ORF">HIU99_14895</name>
</gene>
<comment type="catalytic activity">
    <reaction evidence="12">
        <text>acetyl-CoA + phosphate = acetyl phosphate + CoA</text>
        <dbReference type="Rhea" id="RHEA:19521"/>
        <dbReference type="ChEBI" id="CHEBI:22191"/>
        <dbReference type="ChEBI" id="CHEBI:43474"/>
        <dbReference type="ChEBI" id="CHEBI:57287"/>
        <dbReference type="ChEBI" id="CHEBI:57288"/>
        <dbReference type="EC" id="2.3.1.8"/>
    </reaction>
</comment>
<dbReference type="InterPro" id="IPR042112">
    <property type="entry name" value="P_AcTrfase_dom2"/>
</dbReference>